<accession>A0A931FL14</accession>
<dbReference type="Pfam" id="PF14054">
    <property type="entry name" value="DUF4249"/>
    <property type="match status" value="1"/>
</dbReference>
<dbReference type="RefSeq" id="WP_196288013.1">
    <property type="nucleotide sequence ID" value="NZ_JADQDP010000004.1"/>
</dbReference>
<evidence type="ECO:0000313" key="2">
    <source>
        <dbReference type="EMBL" id="MBF9143668.1"/>
    </source>
</evidence>
<organism evidence="2 3">
    <name type="scientific">Hymenobacter properus</name>
    <dbReference type="NCBI Taxonomy" id="2791026"/>
    <lineage>
        <taxon>Bacteria</taxon>
        <taxon>Pseudomonadati</taxon>
        <taxon>Bacteroidota</taxon>
        <taxon>Cytophagia</taxon>
        <taxon>Cytophagales</taxon>
        <taxon>Hymenobacteraceae</taxon>
        <taxon>Hymenobacter</taxon>
    </lineage>
</organism>
<dbReference type="AlphaFoldDB" id="A0A931FL14"/>
<evidence type="ECO:0000313" key="3">
    <source>
        <dbReference type="Proteomes" id="UP000645610"/>
    </source>
</evidence>
<dbReference type="PROSITE" id="PS51257">
    <property type="entry name" value="PROKAR_LIPOPROTEIN"/>
    <property type="match status" value="1"/>
</dbReference>
<dbReference type="EMBL" id="JADQDP010000004">
    <property type="protein sequence ID" value="MBF9143668.1"/>
    <property type="molecule type" value="Genomic_DNA"/>
</dbReference>
<sequence>MKNLSLALLLAAAALAGCESDAGLPEPPHTPRVSLFYVLTQAPQDSSYQELFQQRQLYVSNSQHVFSTERPQGRTDAAVELRDAAGRVVERYRPVGSNFSASYRGDPGYYRPVLGFRPQPGQPYTLRATLPGLETAESTLTLPAAPTIESVSFQKRGATVYGTATGRLSVSVRDDAGADNYYLVFARALNAQGQPTAYGDLRTDEDDDSGISIDQFQLSSAQQQYSLGAYGIHPYADTNHNGERLTLNADVRYNTGCYTPGVCPPPAFIEVTVSSLTADAYNFYLSNRRYYDADGNPFAEPAPLAGNMRQGYGLFGGATNATYRVQIP</sequence>
<gene>
    <name evidence="2" type="ORF">I2I01_18630</name>
</gene>
<keyword evidence="3" id="KW-1185">Reference proteome</keyword>
<feature type="chain" id="PRO_5037114310" evidence="1">
    <location>
        <begin position="17"/>
        <end position="328"/>
    </location>
</feature>
<dbReference type="Proteomes" id="UP000645610">
    <property type="component" value="Unassembled WGS sequence"/>
</dbReference>
<protein>
    <submittedName>
        <fullName evidence="2">DUF4249 domain-containing protein</fullName>
    </submittedName>
</protein>
<comment type="caution">
    <text evidence="2">The sequence shown here is derived from an EMBL/GenBank/DDBJ whole genome shotgun (WGS) entry which is preliminary data.</text>
</comment>
<evidence type="ECO:0000256" key="1">
    <source>
        <dbReference type="SAM" id="SignalP"/>
    </source>
</evidence>
<dbReference type="InterPro" id="IPR025345">
    <property type="entry name" value="DUF4249"/>
</dbReference>
<keyword evidence="1" id="KW-0732">Signal</keyword>
<name>A0A931FL14_9BACT</name>
<reference evidence="2 3" key="1">
    <citation type="submission" date="2020-11" db="EMBL/GenBank/DDBJ databases">
        <authorList>
            <person name="Kim M.K."/>
        </authorList>
    </citation>
    <scope>NUCLEOTIDE SEQUENCE [LARGE SCALE GENOMIC DNA]</scope>
    <source>
        <strain evidence="2 3">BT439</strain>
    </source>
</reference>
<feature type="signal peptide" evidence="1">
    <location>
        <begin position="1"/>
        <end position="16"/>
    </location>
</feature>
<proteinExistence type="predicted"/>